<organism evidence="1 2">
    <name type="scientific">Nocardia nova</name>
    <dbReference type="NCBI Taxonomy" id="37330"/>
    <lineage>
        <taxon>Bacteria</taxon>
        <taxon>Bacillati</taxon>
        <taxon>Actinomycetota</taxon>
        <taxon>Actinomycetes</taxon>
        <taxon>Mycobacteriales</taxon>
        <taxon>Nocardiaceae</taxon>
        <taxon>Nocardia</taxon>
    </lineage>
</organism>
<name>A0A2T2Z8B7_9NOCA</name>
<dbReference type="NCBIfam" id="NF041591">
    <property type="entry name" value="CxxC_VVA0879"/>
    <property type="match status" value="1"/>
</dbReference>
<proteinExistence type="predicted"/>
<dbReference type="AlphaFoldDB" id="A0A2T2Z8B7"/>
<reference evidence="1 2" key="1">
    <citation type="submission" date="2018-02" db="EMBL/GenBank/DDBJ databases">
        <title>8 Nocardia nova and 1 Nocardia cyriacigeorgica strain used for evolution to TMP-SMX.</title>
        <authorList>
            <person name="Mehta H."/>
            <person name="Weng J."/>
            <person name="Shamoo Y."/>
        </authorList>
    </citation>
    <scope>NUCLEOTIDE SEQUENCE [LARGE SCALE GENOMIC DNA]</scope>
    <source>
        <strain evidence="1 2">ATCC 33727</strain>
    </source>
</reference>
<accession>A0A2T2Z8B7</accession>
<gene>
    <name evidence="1" type="ORF">C8259_08950</name>
</gene>
<protein>
    <submittedName>
        <fullName evidence="1">Uncharacterized protein</fullName>
    </submittedName>
</protein>
<dbReference type="RefSeq" id="WP_063030172.1">
    <property type="nucleotide sequence ID" value="NZ_PYHS01000004.1"/>
</dbReference>
<sequence>MPDTKTTWTQQELVDEARRRFGDDHWTWAFRCPSCGDIATARDFQNAGAAPELIGQECIGRHLGALTGPPTTDAGKSIATRGCDWAAYGLFSGPWSIVMPDGHKAPSFPLAEVGANA</sequence>
<comment type="caution">
    <text evidence="1">The sequence shown here is derived from an EMBL/GenBank/DDBJ whole genome shotgun (WGS) entry which is preliminary data.</text>
</comment>
<dbReference type="Proteomes" id="UP000241647">
    <property type="component" value="Unassembled WGS sequence"/>
</dbReference>
<dbReference type="EMBL" id="PYHS01000004">
    <property type="protein sequence ID" value="PSR63969.1"/>
    <property type="molecule type" value="Genomic_DNA"/>
</dbReference>
<dbReference type="InterPro" id="IPR048166">
    <property type="entry name" value="VVA0879-like"/>
</dbReference>
<evidence type="ECO:0000313" key="1">
    <source>
        <dbReference type="EMBL" id="PSR63969.1"/>
    </source>
</evidence>
<evidence type="ECO:0000313" key="2">
    <source>
        <dbReference type="Proteomes" id="UP000241647"/>
    </source>
</evidence>